<accession>A0A1G8EJP3</accession>
<name>A0A1G8EJP3_9BACI</name>
<dbReference type="OrthoDB" id="2889126at2"/>
<dbReference type="RefSeq" id="WP_091581405.1">
    <property type="nucleotide sequence ID" value="NZ_FNDU01000002.1"/>
</dbReference>
<sequence>MKLIPFENTWPYEKMGDDIYIEDCPYCDADNVLTYMKPADLENAMDEIKTPLVMPCCHTKMTIVQADNDYFWTTEPLRKRGSK</sequence>
<organism evidence="1 2">
    <name type="scientific">Alteribacillus bidgolensis</name>
    <dbReference type="NCBI Taxonomy" id="930129"/>
    <lineage>
        <taxon>Bacteria</taxon>
        <taxon>Bacillati</taxon>
        <taxon>Bacillota</taxon>
        <taxon>Bacilli</taxon>
        <taxon>Bacillales</taxon>
        <taxon>Bacillaceae</taxon>
        <taxon>Alteribacillus</taxon>
    </lineage>
</organism>
<evidence type="ECO:0000313" key="1">
    <source>
        <dbReference type="EMBL" id="SDH70036.1"/>
    </source>
</evidence>
<reference evidence="1 2" key="1">
    <citation type="submission" date="2016-10" db="EMBL/GenBank/DDBJ databases">
        <authorList>
            <person name="de Groot N.N."/>
        </authorList>
    </citation>
    <scope>NUCLEOTIDE SEQUENCE [LARGE SCALE GENOMIC DNA]</scope>
    <source>
        <strain evidence="2">P4B,CCM 7963,CECT 7998,DSM 25260,IBRC-M 10614,KCTC 13821</strain>
    </source>
</reference>
<gene>
    <name evidence="1" type="ORF">SAMN05216352_102255</name>
</gene>
<protein>
    <submittedName>
        <fullName evidence="1">Uncharacterized protein</fullName>
    </submittedName>
</protein>
<dbReference type="STRING" id="930129.SAMN05216352_102255"/>
<dbReference type="EMBL" id="FNDU01000002">
    <property type="protein sequence ID" value="SDH70036.1"/>
    <property type="molecule type" value="Genomic_DNA"/>
</dbReference>
<evidence type="ECO:0000313" key="2">
    <source>
        <dbReference type="Proteomes" id="UP000199017"/>
    </source>
</evidence>
<dbReference type="AlphaFoldDB" id="A0A1G8EJP3"/>
<proteinExistence type="predicted"/>
<keyword evidence="2" id="KW-1185">Reference proteome</keyword>
<dbReference type="Proteomes" id="UP000199017">
    <property type="component" value="Unassembled WGS sequence"/>
</dbReference>